<feature type="region of interest" description="Disordered" evidence="2">
    <location>
        <begin position="470"/>
        <end position="494"/>
    </location>
</feature>
<comment type="caution">
    <text evidence="3">The sequence shown here is derived from an EMBL/GenBank/DDBJ whole genome shotgun (WGS) entry which is preliminary data.</text>
</comment>
<dbReference type="GO" id="GO:0016020">
    <property type="term" value="C:membrane"/>
    <property type="evidence" value="ECO:0007669"/>
    <property type="project" value="TreeGrafter"/>
</dbReference>
<name>A0AA88S7C4_CHASR</name>
<organism evidence="3 4">
    <name type="scientific">Channa striata</name>
    <name type="common">Snakehead murrel</name>
    <name type="synonym">Ophicephalus striatus</name>
    <dbReference type="NCBI Taxonomy" id="64152"/>
    <lineage>
        <taxon>Eukaryota</taxon>
        <taxon>Metazoa</taxon>
        <taxon>Chordata</taxon>
        <taxon>Craniata</taxon>
        <taxon>Vertebrata</taxon>
        <taxon>Euteleostomi</taxon>
        <taxon>Actinopterygii</taxon>
        <taxon>Neopterygii</taxon>
        <taxon>Teleostei</taxon>
        <taxon>Neoteleostei</taxon>
        <taxon>Acanthomorphata</taxon>
        <taxon>Anabantaria</taxon>
        <taxon>Anabantiformes</taxon>
        <taxon>Channoidei</taxon>
        <taxon>Channidae</taxon>
        <taxon>Channa</taxon>
    </lineage>
</organism>
<feature type="compositionally biased region" description="Polar residues" evidence="2">
    <location>
        <begin position="185"/>
        <end position="197"/>
    </location>
</feature>
<dbReference type="GO" id="GO:0006869">
    <property type="term" value="P:lipid transport"/>
    <property type="evidence" value="ECO:0007669"/>
    <property type="project" value="InterPro"/>
</dbReference>
<gene>
    <name evidence="3" type="ORF">Q5P01_022795</name>
</gene>
<sequence>MDPDKLSEERLFSPPMKSLTGTINRVFLSQFVNSFGFCLLSPVPSLYLSCRSRCSSSILPRSPVQPPYASHRPQAPPHTSPHLLDPGPVPTNCIVPIFTAHHPPDSITFNKGDLSELLTRVTQRMEACIMKPEVKTKPKPPKPPPKPAEIKSNNPEKPPVKPPPVKPPPVKPPPVVPPRPKDSELGQTRYQLATDTTNDQEKGSEGSPPENNKEKGGLFSGKIFRKSRKPTEAAATEEDRVCLNCDVSGSKDAVSEISKEKGGFFNVFLRKSNKIPGAETPGQTQSHDEFSSSREALSENTTKEKGGIFNGIFKKSPKVVEDAEIEVPDTKLLIRNESLSEQDSGGGLFSGFLKQTHKVSEHRTESLDGDAENEMSASSNGLSDGNTTKQEQDVDCEHLFSSSCENLTNTEGVLKVKRRRLPGIFQRSASSDNLFDEESPTGEEKKFSASLENLLEAMISKEKTRRLAGIFKKSPKPAPRSIATEDPLSSTKELSASWDSFTDAAQENPSVCDELLPSNGDLSDAKTTTKEKKVGFAGMFRRTPKPAEQQGSDDRDDLEGDELRRTRTIKKKRKVVSFRIKKTFPQIPEVTLSSQPQSADRMPVVEETVELLQLNQSQEDAVVEVQPVAMAPYPTEDNPLESEQDSDELMEWWNTVKGWTEWNETSHSQEEQIIMEQAADRVYLAARLFVRLFNQHGASLQHRILELLALADAADQFHKKTVKAAVGGGVASVVGSVATITGLVLAPFTFGASVIVTAVGISVATVGSITSATANITDTVHSSMDRKKVEKMIQGYQEEIKDIRECLEFVREGMDTLQEWDFEQYSQSAAKKALNHSVKHVVREGGRAGKELVINTDKLISTVHVLGAAGGAAKAAQVISITTGVMSALFLALDVFFLAKDSHELRKGAKTKFAAKIREVCKDLQDGLLELNKVKTQLQKTMDGIEVEEYEETEEVEVEVEDELEWDSKKLAALEQELDLLEEKLDKKVAEEQKKSEEMEKDNVKIKKEKKEKGDQEKKGRKDEPSAKKEGKKEKGEVKNKSGSVIEKLPDETVTEVVKEQPQKGNAKKDKETENQTTAGREKHESTRDSGTNTKKDEKEKNVDVKQQARSADSEREDKGGQERENQRGMRSREDGRRIKPEWRSVSIETGVESHGTRTCSSTSDREDGGGGSKQEMRGTDMQKGRSSRDVETHSRKEIKWTDSWTGTGEDRTVNNVRAERANRREEKRDVKEKESEKGWKKDRSREESRRSDESAVRIREWRSSTEESESKRSQCGRARDDRRERAEEKPAESVGGQADGEDEDKKTRRRRREDGDAWRRDREHERSRRGNRPRANALLGDGLYI</sequence>
<dbReference type="EMBL" id="JAUPFM010000018">
    <property type="protein sequence ID" value="KAK2822730.1"/>
    <property type="molecule type" value="Genomic_DNA"/>
</dbReference>
<feature type="region of interest" description="Disordered" evidence="2">
    <location>
        <begin position="508"/>
        <end position="561"/>
    </location>
</feature>
<keyword evidence="4" id="KW-1185">Reference proteome</keyword>
<evidence type="ECO:0000313" key="4">
    <source>
        <dbReference type="Proteomes" id="UP001187415"/>
    </source>
</evidence>
<comment type="similarity">
    <text evidence="1">Belongs to the apolipoprotein L family.</text>
</comment>
<dbReference type="PANTHER" id="PTHR14096:SF34">
    <property type="entry name" value="APOLIPOPROTEIN L3-LIKE-RELATED"/>
    <property type="match status" value="1"/>
</dbReference>
<feature type="region of interest" description="Disordered" evidence="2">
    <location>
        <begin position="62"/>
        <end position="87"/>
    </location>
</feature>
<feature type="region of interest" description="Disordered" evidence="2">
    <location>
        <begin position="274"/>
        <end position="308"/>
    </location>
</feature>
<feature type="compositionally biased region" description="Basic and acidic residues" evidence="2">
    <location>
        <begin position="523"/>
        <end position="534"/>
    </location>
</feature>
<dbReference type="GO" id="GO:0042157">
    <property type="term" value="P:lipoprotein metabolic process"/>
    <property type="evidence" value="ECO:0007669"/>
    <property type="project" value="InterPro"/>
</dbReference>
<dbReference type="GO" id="GO:0008289">
    <property type="term" value="F:lipid binding"/>
    <property type="evidence" value="ECO:0007669"/>
    <property type="project" value="InterPro"/>
</dbReference>
<feature type="region of interest" description="Disordered" evidence="2">
    <location>
        <begin position="990"/>
        <end position="1346"/>
    </location>
</feature>
<dbReference type="Pfam" id="PF05461">
    <property type="entry name" value="ApoL"/>
    <property type="match status" value="1"/>
</dbReference>
<protein>
    <submittedName>
        <fullName evidence="3">Uncharacterized protein</fullName>
    </submittedName>
</protein>
<feature type="compositionally biased region" description="Basic and acidic residues" evidence="2">
    <location>
        <begin position="1209"/>
        <end position="1292"/>
    </location>
</feature>
<feature type="compositionally biased region" description="Basic and acidic residues" evidence="2">
    <location>
        <begin position="1112"/>
        <end position="1143"/>
    </location>
</feature>
<feature type="region of interest" description="Disordered" evidence="2">
    <location>
        <begin position="128"/>
        <end position="238"/>
    </location>
</feature>
<feature type="region of interest" description="Disordered" evidence="2">
    <location>
        <begin position="427"/>
        <end position="446"/>
    </location>
</feature>
<feature type="region of interest" description="Disordered" evidence="2">
    <location>
        <begin position="359"/>
        <end position="394"/>
    </location>
</feature>
<feature type="compositionally biased region" description="Basic and acidic residues" evidence="2">
    <location>
        <begin position="1057"/>
        <end position="1104"/>
    </location>
</feature>
<dbReference type="InterPro" id="IPR008405">
    <property type="entry name" value="ApoL"/>
</dbReference>
<feature type="compositionally biased region" description="Basic and acidic residues" evidence="2">
    <location>
        <begin position="1313"/>
        <end position="1329"/>
    </location>
</feature>
<feature type="compositionally biased region" description="Basic and acidic residues" evidence="2">
    <location>
        <begin position="1164"/>
        <end position="1201"/>
    </location>
</feature>
<feature type="compositionally biased region" description="Basic and acidic residues" evidence="2">
    <location>
        <begin position="990"/>
        <end position="1040"/>
    </location>
</feature>
<proteinExistence type="inferred from homology"/>
<reference evidence="3" key="1">
    <citation type="submission" date="2023-07" db="EMBL/GenBank/DDBJ databases">
        <title>Chromosome-level Genome Assembly of Striped Snakehead (Channa striata).</title>
        <authorList>
            <person name="Liu H."/>
        </authorList>
    </citation>
    <scope>NUCLEOTIDE SEQUENCE</scope>
    <source>
        <strain evidence="3">Gz</strain>
        <tissue evidence="3">Muscle</tissue>
    </source>
</reference>
<feature type="compositionally biased region" description="Polar residues" evidence="2">
    <location>
        <begin position="375"/>
        <end position="389"/>
    </location>
</feature>
<feature type="compositionally biased region" description="Pro residues" evidence="2">
    <location>
        <begin position="156"/>
        <end position="178"/>
    </location>
</feature>
<dbReference type="GO" id="GO:0005576">
    <property type="term" value="C:extracellular region"/>
    <property type="evidence" value="ECO:0007669"/>
    <property type="project" value="InterPro"/>
</dbReference>
<evidence type="ECO:0000313" key="3">
    <source>
        <dbReference type="EMBL" id="KAK2822730.1"/>
    </source>
</evidence>
<evidence type="ECO:0000256" key="2">
    <source>
        <dbReference type="SAM" id="MobiDB-lite"/>
    </source>
</evidence>
<dbReference type="Proteomes" id="UP001187415">
    <property type="component" value="Unassembled WGS sequence"/>
</dbReference>
<accession>A0AA88S7C4</accession>
<dbReference type="PANTHER" id="PTHR14096">
    <property type="entry name" value="APOLIPOPROTEIN L"/>
    <property type="match status" value="1"/>
</dbReference>
<evidence type="ECO:0000256" key="1">
    <source>
        <dbReference type="ARBA" id="ARBA00010090"/>
    </source>
</evidence>